<reference evidence="10" key="1">
    <citation type="submission" date="2025-08" db="UniProtKB">
        <authorList>
            <consortium name="RefSeq"/>
        </authorList>
    </citation>
    <scope>IDENTIFICATION</scope>
    <source>
        <strain evidence="10">Mau12</strain>
        <tissue evidence="10">Whole Body</tissue>
    </source>
</reference>
<protein>
    <recommendedName>
        <fullName evidence="8">Gustatory receptor</fullName>
    </recommendedName>
</protein>
<dbReference type="RefSeq" id="XP_033167326.1">
    <property type="nucleotide sequence ID" value="XM_033311435.1"/>
</dbReference>
<comment type="function">
    <text evidence="8">Gustatory receptor which mediates acceptance or avoidance behavior, depending on its substrates.</text>
</comment>
<evidence type="ECO:0000256" key="8">
    <source>
        <dbReference type="RuleBase" id="RU363108"/>
    </source>
</evidence>
<gene>
    <name evidence="10" type="primary">LOC117145694</name>
</gene>
<accession>A0A6P8KVW3</accession>
<name>A0A6P8KVW3_DROMA</name>
<feature type="transmembrane region" description="Helical" evidence="8">
    <location>
        <begin position="255"/>
        <end position="275"/>
    </location>
</feature>
<feature type="transmembrane region" description="Helical" evidence="8">
    <location>
        <begin position="370"/>
        <end position="390"/>
    </location>
</feature>
<evidence type="ECO:0000256" key="6">
    <source>
        <dbReference type="ARBA" id="ARBA00023170"/>
    </source>
</evidence>
<keyword evidence="3 8" id="KW-0812">Transmembrane</keyword>
<comment type="similarity">
    <text evidence="8">Belongs to the insect chemoreceptor superfamily. Gustatory receptor (GR) family.</text>
</comment>
<dbReference type="GO" id="GO:0033041">
    <property type="term" value="F:sweet taste receptor activity"/>
    <property type="evidence" value="ECO:0007669"/>
    <property type="project" value="TreeGrafter"/>
</dbReference>
<dbReference type="GO" id="GO:0007165">
    <property type="term" value="P:signal transduction"/>
    <property type="evidence" value="ECO:0007669"/>
    <property type="project" value="UniProtKB-KW"/>
</dbReference>
<comment type="caution">
    <text evidence="8">Lacks conserved residue(s) required for the propagation of feature annotation.</text>
</comment>
<dbReference type="GO" id="GO:0030424">
    <property type="term" value="C:axon"/>
    <property type="evidence" value="ECO:0007669"/>
    <property type="project" value="TreeGrafter"/>
</dbReference>
<evidence type="ECO:0000256" key="4">
    <source>
        <dbReference type="ARBA" id="ARBA00022989"/>
    </source>
</evidence>
<dbReference type="GeneID" id="117145694"/>
<evidence type="ECO:0000313" key="9">
    <source>
        <dbReference type="Proteomes" id="UP000515162"/>
    </source>
</evidence>
<organism evidence="9 10">
    <name type="scientific">Drosophila mauritiana</name>
    <name type="common">Fruit fly</name>
    <dbReference type="NCBI Taxonomy" id="7226"/>
    <lineage>
        <taxon>Eukaryota</taxon>
        <taxon>Metazoa</taxon>
        <taxon>Ecdysozoa</taxon>
        <taxon>Arthropoda</taxon>
        <taxon>Hexapoda</taxon>
        <taxon>Insecta</taxon>
        <taxon>Pterygota</taxon>
        <taxon>Neoptera</taxon>
        <taxon>Endopterygota</taxon>
        <taxon>Diptera</taxon>
        <taxon>Brachycera</taxon>
        <taxon>Muscomorpha</taxon>
        <taxon>Ephydroidea</taxon>
        <taxon>Drosophilidae</taxon>
        <taxon>Drosophila</taxon>
        <taxon>Sophophora</taxon>
    </lineage>
</organism>
<evidence type="ECO:0000256" key="1">
    <source>
        <dbReference type="ARBA" id="ARBA00004651"/>
    </source>
</evidence>
<evidence type="ECO:0000256" key="5">
    <source>
        <dbReference type="ARBA" id="ARBA00023136"/>
    </source>
</evidence>
<keyword evidence="7 8" id="KW-0807">Transducer</keyword>
<keyword evidence="5 8" id="KW-0472">Membrane</keyword>
<keyword evidence="4 8" id="KW-1133">Transmembrane helix</keyword>
<sequence>MEAKRSRLLTTARPYLQVLSIFGLTPPAEFFTRTLRKRRRICWIAGYSLYLVAILLMVFYECHANIVSLHLEIHKFHVEDFSKVMGRTQKILIVAIATCNQLNILLNYGRLGLIYNEIANLNLEIGKASKDFCGKRHWWSFRLRLALSIGLWMVFIIGVIPRLTLGRTGPFFHWVNQVFTQIILIMLQLKGPEYCLFVLLVYELILRMRHVLEQLKTDLEDFDCGARIQELCVTLKQNQLLIGRIWRLVGEIGAYFRWSMTLLFLYNGLTILHVVNWAIIRSINPNDCCQLNRLGSITFLSFNLLLTCFYSECCVKTYNSISHILHQIGCLPTAEEFQMLKMGLKEYILQMQHLKLLFTCGGLFDINLKLFGGILVTLCGYVIIIVQFKIQDFALISYRQNTSNTF</sequence>
<dbReference type="Pfam" id="PF08395">
    <property type="entry name" value="7tm_7"/>
    <property type="match status" value="1"/>
</dbReference>
<dbReference type="PANTHER" id="PTHR21143:SF131">
    <property type="entry name" value="GUSTATORY AND ODORANT RECEPTOR 63A-RELATED"/>
    <property type="match status" value="1"/>
</dbReference>
<dbReference type="Proteomes" id="UP000515162">
    <property type="component" value="Chromosome 3R"/>
</dbReference>
<feature type="transmembrane region" description="Helical" evidence="8">
    <location>
        <begin position="145"/>
        <end position="165"/>
    </location>
</feature>
<comment type="subcellular location">
    <subcellularLocation>
        <location evidence="1 8">Cell membrane</location>
        <topology evidence="1 8">Multi-pass membrane protein</topology>
    </subcellularLocation>
</comment>
<dbReference type="GO" id="GO:0030425">
    <property type="term" value="C:dendrite"/>
    <property type="evidence" value="ECO:0007669"/>
    <property type="project" value="TreeGrafter"/>
</dbReference>
<evidence type="ECO:0000256" key="3">
    <source>
        <dbReference type="ARBA" id="ARBA00022692"/>
    </source>
</evidence>
<evidence type="ECO:0000256" key="7">
    <source>
        <dbReference type="ARBA" id="ARBA00023224"/>
    </source>
</evidence>
<dbReference type="PANTHER" id="PTHR21143">
    <property type="entry name" value="INVERTEBRATE GUSTATORY RECEPTOR"/>
    <property type="match status" value="1"/>
</dbReference>
<proteinExistence type="inferred from homology"/>
<keyword evidence="2 8" id="KW-1003">Cell membrane</keyword>
<dbReference type="GO" id="GO:0043025">
    <property type="term" value="C:neuronal cell body"/>
    <property type="evidence" value="ECO:0007669"/>
    <property type="project" value="TreeGrafter"/>
</dbReference>
<feature type="transmembrane region" description="Helical" evidence="8">
    <location>
        <begin position="41"/>
        <end position="60"/>
    </location>
</feature>
<keyword evidence="6 8" id="KW-0675">Receptor</keyword>
<keyword evidence="9" id="KW-1185">Reference proteome</keyword>
<dbReference type="InterPro" id="IPR013604">
    <property type="entry name" value="7TM_chemorcpt"/>
</dbReference>
<evidence type="ECO:0000256" key="2">
    <source>
        <dbReference type="ARBA" id="ARBA00022475"/>
    </source>
</evidence>
<dbReference type="AlphaFoldDB" id="A0A6P8KVW3"/>
<evidence type="ECO:0000313" key="10">
    <source>
        <dbReference type="RefSeq" id="XP_033167326.1"/>
    </source>
</evidence>
<dbReference type="GO" id="GO:0005886">
    <property type="term" value="C:plasma membrane"/>
    <property type="evidence" value="ECO:0007669"/>
    <property type="project" value="UniProtKB-SubCell"/>
</dbReference>
<feature type="transmembrane region" description="Helical" evidence="8">
    <location>
        <begin position="91"/>
        <end position="108"/>
    </location>
</feature>